<evidence type="ECO:0000256" key="5">
    <source>
        <dbReference type="ARBA" id="ARBA00022741"/>
    </source>
</evidence>
<evidence type="ECO:0000256" key="2">
    <source>
        <dbReference type="ARBA" id="ARBA00005601"/>
    </source>
</evidence>
<evidence type="ECO:0000256" key="7">
    <source>
        <dbReference type="ARBA" id="ARBA00022806"/>
    </source>
</evidence>
<evidence type="ECO:0000256" key="6">
    <source>
        <dbReference type="ARBA" id="ARBA00022801"/>
    </source>
</evidence>
<reference evidence="17" key="1">
    <citation type="submission" date="2015-12" db="EMBL/GenBank/DDBJ databases">
        <title>De novo transcriptome assembly of four potential Pierce s Disease insect vectors from Arizona vineyards.</title>
        <authorList>
            <person name="Tassone E.E."/>
        </authorList>
    </citation>
    <scope>NUCLEOTIDE SEQUENCE</scope>
</reference>
<dbReference type="InterPro" id="IPR041677">
    <property type="entry name" value="DNA2/NAM7_AAA_11"/>
</dbReference>
<protein>
    <recommendedName>
        <fullName evidence="3">RNA helicase</fullName>
        <ecNumber evidence="3">3.6.4.13</ecNumber>
    </recommendedName>
</protein>
<dbReference type="SUPFAM" id="SSF52540">
    <property type="entry name" value="P-loop containing nucleoside triphosphate hydrolases"/>
    <property type="match status" value="1"/>
</dbReference>
<keyword evidence="4" id="KW-0963">Cytoplasm</keyword>
<evidence type="ECO:0000259" key="15">
    <source>
        <dbReference type="Pfam" id="PF21635"/>
    </source>
</evidence>
<feature type="domain" description="DNA2/NAM7 helicase-like C-terminal" evidence="13">
    <location>
        <begin position="637"/>
        <end position="852"/>
    </location>
</feature>
<dbReference type="InterPro" id="IPR049079">
    <property type="entry name" value="Mov-10_helical"/>
</dbReference>
<dbReference type="CDD" id="cd18038">
    <property type="entry name" value="DEXXQc_Helz-like"/>
    <property type="match status" value="1"/>
</dbReference>
<evidence type="ECO:0000313" key="16">
    <source>
        <dbReference type="EMBL" id="JAS09224.1"/>
    </source>
</evidence>
<dbReference type="PANTHER" id="PTHR45418:SF1">
    <property type="entry name" value="CANCER_TESTIS ANTIGEN 55"/>
    <property type="match status" value="1"/>
</dbReference>
<evidence type="ECO:0000256" key="9">
    <source>
        <dbReference type="ARBA" id="ARBA00022884"/>
    </source>
</evidence>
<keyword evidence="6" id="KW-0378">Hydrolase</keyword>
<organism evidence="17">
    <name type="scientific">Clastoptera arizonana</name>
    <name type="common">Arizona spittle bug</name>
    <dbReference type="NCBI Taxonomy" id="38151"/>
    <lineage>
        <taxon>Eukaryota</taxon>
        <taxon>Metazoa</taxon>
        <taxon>Ecdysozoa</taxon>
        <taxon>Arthropoda</taxon>
        <taxon>Hexapoda</taxon>
        <taxon>Insecta</taxon>
        <taxon>Pterygota</taxon>
        <taxon>Neoptera</taxon>
        <taxon>Paraneoptera</taxon>
        <taxon>Hemiptera</taxon>
        <taxon>Auchenorrhyncha</taxon>
        <taxon>Cercopoidea</taxon>
        <taxon>Clastopteridae</taxon>
        <taxon>Clastoptera</taxon>
    </lineage>
</organism>
<feature type="domain" description="Helicase MOV-10 helical" evidence="15">
    <location>
        <begin position="237"/>
        <end position="299"/>
    </location>
</feature>
<dbReference type="InterPro" id="IPR041679">
    <property type="entry name" value="DNA2/NAM7-like_C"/>
</dbReference>
<dbReference type="EC" id="3.6.4.13" evidence="3"/>
<dbReference type="GO" id="GO:0036464">
    <property type="term" value="C:cytoplasmic ribonucleoprotein granule"/>
    <property type="evidence" value="ECO:0007669"/>
    <property type="project" value="UniProtKB-SubCell"/>
</dbReference>
<evidence type="ECO:0000256" key="11">
    <source>
        <dbReference type="ARBA" id="ARBA00047984"/>
    </source>
</evidence>
<dbReference type="Pfam" id="PF21634">
    <property type="entry name" value="MOV-10_beta-barrel"/>
    <property type="match status" value="1"/>
</dbReference>
<evidence type="ECO:0000259" key="13">
    <source>
        <dbReference type="Pfam" id="PF13087"/>
    </source>
</evidence>
<sequence length="881" mass="100916">MAQNQQNGGINRPRKRIYINQNLFKNPLEKVPGYDDKGCKLCNLTFENLEQKQNHLMEEIHLVRVTYHNNKNDLLKKIDGLKILVNGVLVEYNGRAEISIRENKVQESEVVLSNQIQSPLMLSKFFKLCQLKEVNVPQAEKNLELIIEQETSVHLKMTAQFHNLGAYLIPLVFKIKDGPEESDSKLLLKEVIYRTQSELMDKLAPLSPYKPLLRNISVEMAGTLVRYRKRSSVKNIFPIPIKLKQLVNANAIKKKGNEPSDDNEEWNKKMDLLKATLTDRNYDTKFQLLLHLEELQSEYEMLKYTINDDIVHFLQNGFFELQVPGLAEKRPSVLKGDIVYITIEGCEEYRFEGLVLRVLQESVEIDLPKKFQTLYRSGNKVTVHFTVNRFALEFYHKAVTEVVQCKATSILFPTLVENSFKLTKKLSPWRNKKIENNVEQQQAVTHIVNKTAFPSPYLIFGPPGTGKTVTLVEAIAQVWLLNPQKIDKQLVCSPTNSTADLLTVRILAAIPSVKIFRLYALSTDINKKHPDLPDKYCNIDRKEFYIPGSKELKEYDIIITTLVTAGRLTVLKPGWFSYLYIDECGQALEPEALIPVAGLLVCKKTPGQVYGQLILAGDPKQLGPIIQSPLSKSYGLELSLLERLMETSDLYKKHPSTKEYNKRYLTKLKKNFRSHEQILSVPNDLFYDKDLKSEGHSSLIERGIGWNKLPNKKFPLIFHGVVGIDERECSSPSYFNRQEIDRVIIYVENLLTNKLNGLRVKQEDLGIITPYSKQVQKISLALKTKSWNKVKVGTVEQFQGDERLIIIISTVRSSQEILEYDLKFKLGFLTNPKRFNVAVTRAKAILILIGNPNILNQDIHWKELIKFIHENGGTIGEGITR</sequence>
<dbReference type="InterPro" id="IPR026122">
    <property type="entry name" value="MOV-10/SDE3_DEXXQ/H-box"/>
</dbReference>
<keyword evidence="10" id="KW-0943">RNA-mediated gene silencing</keyword>
<keyword evidence="8" id="KW-0067">ATP-binding</keyword>
<comment type="catalytic activity">
    <reaction evidence="11">
        <text>ATP + H2O = ADP + phosphate + H(+)</text>
        <dbReference type="Rhea" id="RHEA:13065"/>
        <dbReference type="ChEBI" id="CHEBI:15377"/>
        <dbReference type="ChEBI" id="CHEBI:15378"/>
        <dbReference type="ChEBI" id="CHEBI:30616"/>
        <dbReference type="ChEBI" id="CHEBI:43474"/>
        <dbReference type="ChEBI" id="CHEBI:456216"/>
        <dbReference type="EC" id="3.6.4.13"/>
    </reaction>
</comment>
<name>A0A1B6CXC3_9HEMI</name>
<dbReference type="Pfam" id="PF13087">
    <property type="entry name" value="AAA_12"/>
    <property type="match status" value="1"/>
</dbReference>
<evidence type="ECO:0000256" key="8">
    <source>
        <dbReference type="ARBA" id="ARBA00022840"/>
    </source>
</evidence>
<dbReference type="Pfam" id="PF13086">
    <property type="entry name" value="AAA_11"/>
    <property type="match status" value="2"/>
</dbReference>
<dbReference type="FunFam" id="3.40.50.300:FF:000608">
    <property type="entry name" value="Mov10 RISC complex RNA helicase"/>
    <property type="match status" value="1"/>
</dbReference>
<dbReference type="InterPro" id="IPR047187">
    <property type="entry name" value="SF1_C_Upf1"/>
</dbReference>
<feature type="domain" description="DNA2/NAM7 helicase helicase" evidence="12">
    <location>
        <begin position="437"/>
        <end position="522"/>
    </location>
</feature>
<evidence type="ECO:0000256" key="4">
    <source>
        <dbReference type="ARBA" id="ARBA00022490"/>
    </source>
</evidence>
<evidence type="ECO:0000259" key="14">
    <source>
        <dbReference type="Pfam" id="PF21634"/>
    </source>
</evidence>
<evidence type="ECO:0000313" key="17">
    <source>
        <dbReference type="EMBL" id="JAS18120.1"/>
    </source>
</evidence>
<dbReference type="GO" id="GO:0031047">
    <property type="term" value="P:regulatory ncRNA-mediated gene silencing"/>
    <property type="evidence" value="ECO:0007669"/>
    <property type="project" value="UniProtKB-KW"/>
</dbReference>
<gene>
    <name evidence="16" type="ORF">g.10997</name>
    <name evidence="17" type="ORF">g.10998</name>
</gene>
<dbReference type="InterPro" id="IPR049080">
    <property type="entry name" value="MOV-10-like_beta-barrel"/>
</dbReference>
<evidence type="ECO:0000256" key="10">
    <source>
        <dbReference type="ARBA" id="ARBA00023158"/>
    </source>
</evidence>
<dbReference type="GO" id="GO:0032574">
    <property type="term" value="F:5'-3' RNA helicase activity"/>
    <property type="evidence" value="ECO:0007669"/>
    <property type="project" value="InterPro"/>
</dbReference>
<keyword evidence="9" id="KW-0694">RNA-binding</keyword>
<dbReference type="Pfam" id="PF21635">
    <property type="entry name" value="Mov-10_helical"/>
    <property type="match status" value="1"/>
</dbReference>
<evidence type="ECO:0000259" key="12">
    <source>
        <dbReference type="Pfam" id="PF13086"/>
    </source>
</evidence>
<dbReference type="AlphaFoldDB" id="A0A1B6CXC3"/>
<dbReference type="PANTHER" id="PTHR45418">
    <property type="entry name" value="CANCER/TESTIS ANTIGEN 55"/>
    <property type="match status" value="1"/>
</dbReference>
<dbReference type="InterPro" id="IPR027417">
    <property type="entry name" value="P-loop_NTPase"/>
</dbReference>
<keyword evidence="7" id="KW-0347">Helicase</keyword>
<dbReference type="EMBL" id="GEDC01019178">
    <property type="protein sequence ID" value="JAS18120.1"/>
    <property type="molecule type" value="Transcribed_RNA"/>
</dbReference>
<dbReference type="GO" id="GO:0016787">
    <property type="term" value="F:hydrolase activity"/>
    <property type="evidence" value="ECO:0007669"/>
    <property type="project" value="UniProtKB-KW"/>
</dbReference>
<proteinExistence type="inferred from homology"/>
<evidence type="ECO:0000256" key="1">
    <source>
        <dbReference type="ARBA" id="ARBA00004331"/>
    </source>
</evidence>
<dbReference type="CDD" id="cd18808">
    <property type="entry name" value="SF1_C_Upf1"/>
    <property type="match status" value="1"/>
</dbReference>
<accession>A0A1B6CXC3</accession>
<feature type="domain" description="DNA2/NAM7 helicase helicase" evidence="12">
    <location>
        <begin position="549"/>
        <end position="628"/>
    </location>
</feature>
<keyword evidence="5" id="KW-0547">Nucleotide-binding</keyword>
<comment type="subcellular location">
    <subcellularLocation>
        <location evidence="1">Cytoplasm</location>
        <location evidence="1">Cytoplasmic ribonucleoprotein granule</location>
    </subcellularLocation>
</comment>
<feature type="domain" description="Helicase MOV-10-like beta-barrel" evidence="14">
    <location>
        <begin position="316"/>
        <end position="385"/>
    </location>
</feature>
<dbReference type="Gene3D" id="3.40.50.300">
    <property type="entry name" value="P-loop containing nucleotide triphosphate hydrolases"/>
    <property type="match status" value="2"/>
</dbReference>
<dbReference type="EMBL" id="GEDC01028074">
    <property type="protein sequence ID" value="JAS09224.1"/>
    <property type="molecule type" value="Transcribed_RNA"/>
</dbReference>
<dbReference type="GO" id="GO:0003723">
    <property type="term" value="F:RNA binding"/>
    <property type="evidence" value="ECO:0007669"/>
    <property type="project" value="UniProtKB-KW"/>
</dbReference>
<comment type="similarity">
    <text evidence="2">Belongs to the DNA2/NAM7 helicase family. SDE3 subfamily.</text>
</comment>
<dbReference type="GO" id="GO:0005524">
    <property type="term" value="F:ATP binding"/>
    <property type="evidence" value="ECO:0007669"/>
    <property type="project" value="UniProtKB-KW"/>
</dbReference>
<evidence type="ECO:0000256" key="3">
    <source>
        <dbReference type="ARBA" id="ARBA00012552"/>
    </source>
</evidence>